<evidence type="ECO:0000256" key="9">
    <source>
        <dbReference type="ARBA" id="ARBA00023034"/>
    </source>
</evidence>
<dbReference type="GO" id="GO:0032580">
    <property type="term" value="C:Golgi cisterna membrane"/>
    <property type="evidence" value="ECO:0007669"/>
    <property type="project" value="UniProtKB-SubCell"/>
</dbReference>
<dbReference type="InterPro" id="IPR055270">
    <property type="entry name" value="Glyco_tran_10_C"/>
</dbReference>
<dbReference type="PANTHER" id="PTHR48438:SF1">
    <property type="entry name" value="ALPHA-(1,3)-FUCOSYLTRANSFERASE C-RELATED"/>
    <property type="match status" value="1"/>
</dbReference>
<gene>
    <name evidence="15" type="ORF">EVEC_LOCUS178</name>
</gene>
<keyword evidence="9 12" id="KW-0333">Golgi apparatus</keyword>
<evidence type="ECO:0000256" key="5">
    <source>
        <dbReference type="ARBA" id="ARBA00022679"/>
    </source>
</evidence>
<comment type="similarity">
    <text evidence="3 12">Belongs to the glycosyltransferase 10 family.</text>
</comment>
<keyword evidence="16" id="KW-1185">Reference proteome</keyword>
<comment type="subcellular location">
    <subcellularLocation>
        <location evidence="1 12">Golgi apparatus</location>
        <location evidence="1 12">Golgi stack membrane</location>
        <topology evidence="1 12">Single-pass type II membrane protein</topology>
    </subcellularLocation>
</comment>
<dbReference type="OrthoDB" id="5912041at2759"/>
<evidence type="ECO:0000256" key="8">
    <source>
        <dbReference type="ARBA" id="ARBA00022989"/>
    </source>
</evidence>
<reference evidence="15 16" key="2">
    <citation type="submission" date="2018-10" db="EMBL/GenBank/DDBJ databases">
        <authorList>
            <consortium name="Pathogen Informatics"/>
        </authorList>
    </citation>
    <scope>NUCLEOTIDE SEQUENCE [LARGE SCALE GENOMIC DNA]</scope>
</reference>
<evidence type="ECO:0000259" key="13">
    <source>
        <dbReference type="Pfam" id="PF00852"/>
    </source>
</evidence>
<evidence type="ECO:0000259" key="14">
    <source>
        <dbReference type="Pfam" id="PF17039"/>
    </source>
</evidence>
<dbReference type="Gene3D" id="3.40.50.11660">
    <property type="entry name" value="Glycosyl transferase family 10, C-terminal domain"/>
    <property type="match status" value="1"/>
</dbReference>
<keyword evidence="10 12" id="KW-0472">Membrane</keyword>
<dbReference type="InterPro" id="IPR031481">
    <property type="entry name" value="Glyco_tran_10_N"/>
</dbReference>
<keyword evidence="11" id="KW-0325">Glycoprotein</keyword>
<evidence type="ECO:0000256" key="4">
    <source>
        <dbReference type="ARBA" id="ARBA00022676"/>
    </source>
</evidence>
<dbReference type="EC" id="2.4.1.-" evidence="12"/>
<evidence type="ECO:0000256" key="7">
    <source>
        <dbReference type="ARBA" id="ARBA00022968"/>
    </source>
</evidence>
<evidence type="ECO:0000256" key="6">
    <source>
        <dbReference type="ARBA" id="ARBA00022692"/>
    </source>
</evidence>
<dbReference type="UniPathway" id="UPA00378"/>
<evidence type="ECO:0000256" key="10">
    <source>
        <dbReference type="ARBA" id="ARBA00023136"/>
    </source>
</evidence>
<dbReference type="Pfam" id="PF17039">
    <property type="entry name" value="Glyco_tran_10_N"/>
    <property type="match status" value="1"/>
</dbReference>
<sequence length="456" mass="53087">MVFDNHRIFLCLSVVGFFAVLLLYLQVKLRPLFSLSYLIPTTSTNQQERGWIDQAQLNLAVHCVVVRDARSQLDKTPTILAWTTFFDASLSSRFKATLYQCPYHCHITADRKYLQDANAVVFHIRDLNLSDLPATRSQNQFYVFYLKESPHHTGAALRLTSNRKKKAIPNDFFNITMTYRKDSDIFSGYGNLLKIGKNEQKRRRHEEIKKRLRGNLSAEDLIMFFQDKHMSLKQLNISLEVKQSGSQLDVGESIAQKIFQRPNFVLQFVSNCRTPSRREIYTKQLKQYINVTQLGICTGKKCSSHCERKAVEDHKFYLSFENSICRDYITEKLFCRLGKLLPIVLKRAAYAGIVPDDAFIAADDFKCPKDLANHLKFLSRNFTAFSKYFQWMKQWKVRTARAGCELCQFLYENNGVVKIVPNIRKWWVDDARCEKDYTRRLICQRNATNATPKSLQ</sequence>
<evidence type="ECO:0000313" key="17">
    <source>
        <dbReference type="WBParaSite" id="EVEC_0000025401-mRNA-1"/>
    </source>
</evidence>
<keyword evidence="7" id="KW-0735">Signal-anchor</keyword>
<dbReference type="EMBL" id="UXUI01000118">
    <property type="protein sequence ID" value="VDD85035.1"/>
    <property type="molecule type" value="Genomic_DNA"/>
</dbReference>
<reference evidence="17" key="1">
    <citation type="submission" date="2017-02" db="UniProtKB">
        <authorList>
            <consortium name="WormBaseParasite"/>
        </authorList>
    </citation>
    <scope>IDENTIFICATION</scope>
</reference>
<dbReference type="PANTHER" id="PTHR48438">
    <property type="entry name" value="ALPHA-(1,3)-FUCOSYLTRANSFERASE C-RELATED"/>
    <property type="match status" value="1"/>
</dbReference>
<keyword evidence="6 12" id="KW-0812">Transmembrane</keyword>
<feature type="domain" description="Fucosyltransferase C-terminal" evidence="13">
    <location>
        <begin position="261"/>
        <end position="426"/>
    </location>
</feature>
<keyword evidence="5 12" id="KW-0808">Transferase</keyword>
<comment type="pathway">
    <text evidence="2">Protein modification; protein glycosylation.</text>
</comment>
<evidence type="ECO:0000313" key="15">
    <source>
        <dbReference type="EMBL" id="VDD85035.1"/>
    </source>
</evidence>
<dbReference type="Pfam" id="PF00852">
    <property type="entry name" value="Glyco_transf_10"/>
    <property type="match status" value="1"/>
</dbReference>
<organism evidence="17">
    <name type="scientific">Enterobius vermicularis</name>
    <name type="common">Human pinworm</name>
    <dbReference type="NCBI Taxonomy" id="51028"/>
    <lineage>
        <taxon>Eukaryota</taxon>
        <taxon>Metazoa</taxon>
        <taxon>Ecdysozoa</taxon>
        <taxon>Nematoda</taxon>
        <taxon>Chromadorea</taxon>
        <taxon>Rhabditida</taxon>
        <taxon>Spirurina</taxon>
        <taxon>Oxyuridomorpha</taxon>
        <taxon>Oxyuroidea</taxon>
        <taxon>Oxyuridae</taxon>
        <taxon>Enterobius</taxon>
    </lineage>
</organism>
<dbReference type="WBParaSite" id="EVEC_0000025401-mRNA-1">
    <property type="protein sequence ID" value="EVEC_0000025401-mRNA-1"/>
    <property type="gene ID" value="EVEC_0000025401"/>
</dbReference>
<protein>
    <recommendedName>
        <fullName evidence="12">Fucosyltransferase</fullName>
        <ecNumber evidence="12">2.4.1.-</ecNumber>
    </recommendedName>
</protein>
<dbReference type="GO" id="GO:0008417">
    <property type="term" value="F:fucosyltransferase activity"/>
    <property type="evidence" value="ECO:0007669"/>
    <property type="project" value="InterPro"/>
</dbReference>
<evidence type="ECO:0000313" key="16">
    <source>
        <dbReference type="Proteomes" id="UP000274131"/>
    </source>
</evidence>
<dbReference type="InterPro" id="IPR038577">
    <property type="entry name" value="GT10-like_C_sf"/>
</dbReference>
<name>A0A0N4USW3_ENTVE</name>
<dbReference type="STRING" id="51028.A0A0N4USW3"/>
<evidence type="ECO:0000256" key="11">
    <source>
        <dbReference type="ARBA" id="ARBA00023180"/>
    </source>
</evidence>
<feature type="domain" description="Fucosyltransferase N-terminal" evidence="14">
    <location>
        <begin position="75"/>
        <end position="190"/>
    </location>
</feature>
<evidence type="ECO:0000256" key="12">
    <source>
        <dbReference type="RuleBase" id="RU003832"/>
    </source>
</evidence>
<accession>A0A0N4USW3</accession>
<keyword evidence="4 12" id="KW-0328">Glycosyltransferase</keyword>
<proteinExistence type="inferred from homology"/>
<evidence type="ECO:0000256" key="2">
    <source>
        <dbReference type="ARBA" id="ARBA00004922"/>
    </source>
</evidence>
<dbReference type="InterPro" id="IPR001503">
    <property type="entry name" value="Glyco_trans_10"/>
</dbReference>
<evidence type="ECO:0000256" key="1">
    <source>
        <dbReference type="ARBA" id="ARBA00004447"/>
    </source>
</evidence>
<dbReference type="Proteomes" id="UP000274131">
    <property type="component" value="Unassembled WGS sequence"/>
</dbReference>
<dbReference type="SUPFAM" id="SSF53756">
    <property type="entry name" value="UDP-Glycosyltransferase/glycogen phosphorylase"/>
    <property type="match status" value="1"/>
</dbReference>
<evidence type="ECO:0000256" key="3">
    <source>
        <dbReference type="ARBA" id="ARBA00008919"/>
    </source>
</evidence>
<feature type="transmembrane region" description="Helical" evidence="12">
    <location>
        <begin position="6"/>
        <end position="25"/>
    </location>
</feature>
<keyword evidence="8 12" id="KW-1133">Transmembrane helix</keyword>
<dbReference type="AlphaFoldDB" id="A0A0N4USW3"/>